<reference evidence="8 9" key="1">
    <citation type="submission" date="2018-02" db="EMBL/GenBank/DDBJ databases">
        <title>Solimicrobium silvestre gen. nov., sp. nov., isolated from alpine forest soil.</title>
        <authorList>
            <person name="Margesin R."/>
            <person name="Albuquerque L."/>
            <person name="Zhang D.-C."/>
            <person name="Froufe H.J.C."/>
            <person name="Severino R."/>
            <person name="Roxo I."/>
            <person name="Egas C."/>
            <person name="Da Costa M.S."/>
        </authorList>
    </citation>
    <scope>NUCLEOTIDE SEQUENCE [LARGE SCALE GENOMIC DNA]</scope>
    <source>
        <strain evidence="8 9">S20-91</strain>
    </source>
</reference>
<dbReference type="Pfam" id="PF02472">
    <property type="entry name" value="ExbD"/>
    <property type="match status" value="1"/>
</dbReference>
<dbReference type="PANTHER" id="PTHR30558">
    <property type="entry name" value="EXBD MEMBRANE COMPONENT OF PMF-DRIVEN MACROMOLECULE IMPORT SYSTEM"/>
    <property type="match status" value="1"/>
</dbReference>
<comment type="similarity">
    <text evidence="2 7">Belongs to the ExbD/TolR family.</text>
</comment>
<dbReference type="PANTHER" id="PTHR30558:SF3">
    <property type="entry name" value="BIOPOLYMER TRANSPORT PROTEIN EXBD-RELATED"/>
    <property type="match status" value="1"/>
</dbReference>
<dbReference type="AlphaFoldDB" id="A0A2S9H1G3"/>
<proteinExistence type="inferred from homology"/>
<dbReference type="EMBL" id="PUGF01000005">
    <property type="protein sequence ID" value="PRC93824.1"/>
    <property type="molecule type" value="Genomic_DNA"/>
</dbReference>
<keyword evidence="3" id="KW-1003">Cell membrane</keyword>
<evidence type="ECO:0000256" key="7">
    <source>
        <dbReference type="RuleBase" id="RU003879"/>
    </source>
</evidence>
<gene>
    <name evidence="8" type="ORF">S2091_1433</name>
</gene>
<evidence type="ECO:0000313" key="9">
    <source>
        <dbReference type="Proteomes" id="UP000237839"/>
    </source>
</evidence>
<dbReference type="RefSeq" id="WP_105531108.1">
    <property type="nucleotide sequence ID" value="NZ_PUGF01000005.1"/>
</dbReference>
<protein>
    <submittedName>
        <fullName evidence="8">Biopolymer transport protein</fullName>
    </submittedName>
</protein>
<sequence>MRYLETKKARIEIIPMIDIMLFLLVFFAMLTLRMIPASGHVTKLPTSSTAATIPPPKLLVEITADGSLLVETKVLNAEQLTTLLRQRGSSKTAVTIAGNETATLQQVMSVIDAIKLGGATEIGIATRHDAGK</sequence>
<dbReference type="GO" id="GO:0015031">
    <property type="term" value="P:protein transport"/>
    <property type="evidence" value="ECO:0007669"/>
    <property type="project" value="UniProtKB-KW"/>
</dbReference>
<evidence type="ECO:0000313" key="8">
    <source>
        <dbReference type="EMBL" id="PRC93824.1"/>
    </source>
</evidence>
<accession>A0A2S9H1G3</accession>
<keyword evidence="9" id="KW-1185">Reference proteome</keyword>
<evidence type="ECO:0000256" key="6">
    <source>
        <dbReference type="ARBA" id="ARBA00023136"/>
    </source>
</evidence>
<comment type="caution">
    <text evidence="8">The sequence shown here is derived from an EMBL/GenBank/DDBJ whole genome shotgun (WGS) entry which is preliminary data.</text>
</comment>
<keyword evidence="6" id="KW-0472">Membrane</keyword>
<dbReference type="OrthoDB" id="9793581at2"/>
<organism evidence="8 9">
    <name type="scientific">Solimicrobium silvestre</name>
    <dbReference type="NCBI Taxonomy" id="2099400"/>
    <lineage>
        <taxon>Bacteria</taxon>
        <taxon>Pseudomonadati</taxon>
        <taxon>Pseudomonadota</taxon>
        <taxon>Betaproteobacteria</taxon>
        <taxon>Burkholderiales</taxon>
        <taxon>Oxalobacteraceae</taxon>
        <taxon>Solimicrobium</taxon>
    </lineage>
</organism>
<keyword evidence="4 7" id="KW-0812">Transmembrane</keyword>
<evidence type="ECO:0000256" key="1">
    <source>
        <dbReference type="ARBA" id="ARBA00004162"/>
    </source>
</evidence>
<evidence type="ECO:0000256" key="3">
    <source>
        <dbReference type="ARBA" id="ARBA00022475"/>
    </source>
</evidence>
<dbReference type="Proteomes" id="UP000237839">
    <property type="component" value="Unassembled WGS sequence"/>
</dbReference>
<dbReference type="GO" id="GO:0005886">
    <property type="term" value="C:plasma membrane"/>
    <property type="evidence" value="ECO:0007669"/>
    <property type="project" value="UniProtKB-SubCell"/>
</dbReference>
<comment type="subcellular location">
    <subcellularLocation>
        <location evidence="1">Cell membrane</location>
        <topology evidence="1">Single-pass membrane protein</topology>
    </subcellularLocation>
    <subcellularLocation>
        <location evidence="7">Cell membrane</location>
        <topology evidence="7">Single-pass type II membrane protein</topology>
    </subcellularLocation>
</comment>
<evidence type="ECO:0000256" key="5">
    <source>
        <dbReference type="ARBA" id="ARBA00022989"/>
    </source>
</evidence>
<name>A0A2S9H1G3_9BURK</name>
<evidence type="ECO:0000256" key="2">
    <source>
        <dbReference type="ARBA" id="ARBA00005811"/>
    </source>
</evidence>
<dbReference type="GO" id="GO:0022857">
    <property type="term" value="F:transmembrane transporter activity"/>
    <property type="evidence" value="ECO:0007669"/>
    <property type="project" value="InterPro"/>
</dbReference>
<dbReference type="InterPro" id="IPR003400">
    <property type="entry name" value="ExbD"/>
</dbReference>
<keyword evidence="7" id="KW-0653">Protein transport</keyword>
<keyword evidence="5" id="KW-1133">Transmembrane helix</keyword>
<dbReference type="Gene3D" id="3.30.420.270">
    <property type="match status" value="1"/>
</dbReference>
<keyword evidence="7" id="KW-0813">Transport</keyword>
<evidence type="ECO:0000256" key="4">
    <source>
        <dbReference type="ARBA" id="ARBA00022692"/>
    </source>
</evidence>